<proteinExistence type="predicted"/>
<dbReference type="EMBL" id="JAPWTK010000373">
    <property type="protein sequence ID" value="KAJ8941436.1"/>
    <property type="molecule type" value="Genomic_DNA"/>
</dbReference>
<reference evidence="1" key="1">
    <citation type="journal article" date="2023" name="Insect Mol. Biol.">
        <title>Genome sequencing provides insights into the evolution of gene families encoding plant cell wall-degrading enzymes in longhorned beetles.</title>
        <authorList>
            <person name="Shin N.R."/>
            <person name="Okamura Y."/>
            <person name="Kirsch R."/>
            <person name="Pauchet Y."/>
        </authorList>
    </citation>
    <scope>NUCLEOTIDE SEQUENCE</scope>
    <source>
        <strain evidence="1">AMC_N1</strain>
    </source>
</reference>
<comment type="caution">
    <text evidence="1">The sequence shown here is derived from an EMBL/GenBank/DDBJ whole genome shotgun (WGS) entry which is preliminary data.</text>
</comment>
<dbReference type="Proteomes" id="UP001162162">
    <property type="component" value="Unassembled WGS sequence"/>
</dbReference>
<accession>A0AAV8XQV9</accession>
<evidence type="ECO:0000313" key="2">
    <source>
        <dbReference type="Proteomes" id="UP001162162"/>
    </source>
</evidence>
<gene>
    <name evidence="1" type="ORF">NQ318_016068</name>
</gene>
<keyword evidence="2" id="KW-1185">Reference proteome</keyword>
<evidence type="ECO:0000313" key="1">
    <source>
        <dbReference type="EMBL" id="KAJ8941436.1"/>
    </source>
</evidence>
<organism evidence="1 2">
    <name type="scientific">Aromia moschata</name>
    <dbReference type="NCBI Taxonomy" id="1265417"/>
    <lineage>
        <taxon>Eukaryota</taxon>
        <taxon>Metazoa</taxon>
        <taxon>Ecdysozoa</taxon>
        <taxon>Arthropoda</taxon>
        <taxon>Hexapoda</taxon>
        <taxon>Insecta</taxon>
        <taxon>Pterygota</taxon>
        <taxon>Neoptera</taxon>
        <taxon>Endopterygota</taxon>
        <taxon>Coleoptera</taxon>
        <taxon>Polyphaga</taxon>
        <taxon>Cucujiformia</taxon>
        <taxon>Chrysomeloidea</taxon>
        <taxon>Cerambycidae</taxon>
        <taxon>Cerambycinae</taxon>
        <taxon>Callichromatini</taxon>
        <taxon>Aromia</taxon>
    </lineage>
</organism>
<dbReference type="AlphaFoldDB" id="A0AAV8XQV9"/>
<sequence length="217" mass="25212">MAEESSHLRNDQNVEYYLVTIFEKLEVIRREATTAVDRSKVSMQVEIRTLEFWKSVISECLASFILRLRRLRSGCWSWTRRTDLFGASGDRLGGRLRHDVFDAVLRTHFWCPCEPFRFDSHGGHKENISFANPPLHLSPMWGWHSGSGISLWTEYLLEVGVLMLEPMLPSVKAFEFEYHLPFSAVAISDRASLLTAHLVHKLFTFININKGWTERRI</sequence>
<name>A0AAV8XQV9_9CUCU</name>
<protein>
    <submittedName>
        <fullName evidence="1">Uncharacterized protein</fullName>
    </submittedName>
</protein>